<proteinExistence type="predicted"/>
<sequence>MPTPFSWFIRDRYVESTAIGAVRPI</sequence>
<comment type="caution">
    <text evidence="1">The sequence shown here is derived from an EMBL/GenBank/DDBJ whole genome shotgun (WGS) entry which is preliminary data.</text>
</comment>
<organism evidence="1 2">
    <name type="scientific">Blastopirellula marina DSM 3645</name>
    <dbReference type="NCBI Taxonomy" id="314230"/>
    <lineage>
        <taxon>Bacteria</taxon>
        <taxon>Pseudomonadati</taxon>
        <taxon>Planctomycetota</taxon>
        <taxon>Planctomycetia</taxon>
        <taxon>Pirellulales</taxon>
        <taxon>Pirellulaceae</taxon>
        <taxon>Blastopirellula</taxon>
    </lineage>
</organism>
<protein>
    <submittedName>
        <fullName evidence="1">Uncharacterized protein</fullName>
    </submittedName>
</protein>
<gene>
    <name evidence="1" type="ORF">DSM3645_10942</name>
</gene>
<dbReference type="AlphaFoldDB" id="A3ZSM2"/>
<dbReference type="Proteomes" id="UP000004358">
    <property type="component" value="Unassembled WGS sequence"/>
</dbReference>
<evidence type="ECO:0000313" key="2">
    <source>
        <dbReference type="Proteomes" id="UP000004358"/>
    </source>
</evidence>
<dbReference type="EMBL" id="AANZ01000009">
    <property type="protein sequence ID" value="EAQ80356.1"/>
    <property type="molecule type" value="Genomic_DNA"/>
</dbReference>
<dbReference type="HOGENOM" id="CLU_3418766_0_0_0"/>
<reference evidence="1 2" key="1">
    <citation type="submission" date="2006-02" db="EMBL/GenBank/DDBJ databases">
        <authorList>
            <person name="Amann R."/>
            <person name="Ferriera S."/>
            <person name="Johnson J."/>
            <person name="Kravitz S."/>
            <person name="Halpern A."/>
            <person name="Remington K."/>
            <person name="Beeson K."/>
            <person name="Tran B."/>
            <person name="Rogers Y.-H."/>
            <person name="Friedman R."/>
            <person name="Venter J.C."/>
        </authorList>
    </citation>
    <scope>NUCLEOTIDE SEQUENCE [LARGE SCALE GENOMIC DNA]</scope>
    <source>
        <strain evidence="1 2">DSM 3645</strain>
    </source>
</reference>
<name>A3ZSM2_9BACT</name>
<accession>A3ZSM2</accession>
<evidence type="ECO:0000313" key="1">
    <source>
        <dbReference type="EMBL" id="EAQ80356.1"/>
    </source>
</evidence>